<dbReference type="InParanoid" id="A0A6C2YJ92"/>
<evidence type="ECO:0000256" key="3">
    <source>
        <dbReference type="ARBA" id="ARBA00022723"/>
    </source>
</evidence>
<dbReference type="CDD" id="cd00515">
    <property type="entry name" value="HAM1"/>
    <property type="match status" value="1"/>
</dbReference>
<dbReference type="GO" id="GO:0009117">
    <property type="term" value="P:nucleotide metabolic process"/>
    <property type="evidence" value="ECO:0007669"/>
    <property type="project" value="UniProtKB-KW"/>
</dbReference>
<dbReference type="GO" id="GO:0036222">
    <property type="term" value="F:XTP diphosphatase activity"/>
    <property type="evidence" value="ECO:0007669"/>
    <property type="project" value="UniProtKB-UniRule"/>
</dbReference>
<dbReference type="PANTHER" id="PTHR11067">
    <property type="entry name" value="INOSINE TRIPHOSPHATE PYROPHOSPHATASE/HAM1 PROTEIN"/>
    <property type="match status" value="1"/>
</dbReference>
<proteinExistence type="inferred from homology"/>
<sequence>MPRLVFGTRNRKKLVELRDLLADFPLECVDLSPWPELPDVDETGDTFEANARLKASEFSSQIHEWTLSEDSGLVVPALGGRPGIFSARYAGSHGDDAANNQKIVQELAELPEEKRAAYYVCVAALANPAGEVVAVAEGRCHGRMLLQPQGSGGFGYDPLFYIPEYHQTFGELSLRVKQALSHRAKAIVQLRPEFRKIA</sequence>
<comment type="similarity">
    <text evidence="1 10 11">Belongs to the HAM1 NTPase family.</text>
</comment>
<evidence type="ECO:0000256" key="10">
    <source>
        <dbReference type="HAMAP-Rule" id="MF_01405"/>
    </source>
</evidence>
<dbReference type="InterPro" id="IPR020922">
    <property type="entry name" value="dITP/XTP_pyrophosphatase"/>
</dbReference>
<reference evidence="12" key="1">
    <citation type="submission" date="2019-04" db="EMBL/GenBank/DDBJ databases">
        <authorList>
            <consortium name="Science for Life Laboratories"/>
        </authorList>
    </citation>
    <scope>NUCLEOTIDE SEQUENCE</scope>
    <source>
        <strain evidence="12">MBLW1</strain>
    </source>
</reference>
<keyword evidence="7 10" id="KW-0546">Nucleotide metabolism</keyword>
<organism evidence="12">
    <name type="scientific">Tuwongella immobilis</name>
    <dbReference type="NCBI Taxonomy" id="692036"/>
    <lineage>
        <taxon>Bacteria</taxon>
        <taxon>Pseudomonadati</taxon>
        <taxon>Planctomycetota</taxon>
        <taxon>Planctomycetia</taxon>
        <taxon>Gemmatales</taxon>
        <taxon>Gemmataceae</taxon>
        <taxon>Tuwongella</taxon>
    </lineage>
</organism>
<dbReference type="GO" id="GO:0035870">
    <property type="term" value="F:dITP diphosphatase activity"/>
    <property type="evidence" value="ECO:0007669"/>
    <property type="project" value="UniProtKB-UniRule"/>
</dbReference>
<dbReference type="KEGG" id="tim:GMBLW1_25030"/>
<dbReference type="EMBL" id="LR593887">
    <property type="protein sequence ID" value="VTR98463.1"/>
    <property type="molecule type" value="Genomic_DNA"/>
</dbReference>
<dbReference type="HAMAP" id="MF_01405">
    <property type="entry name" value="Non_canon_purine_NTPase"/>
    <property type="match status" value="1"/>
</dbReference>
<feature type="active site" description="Proton acceptor" evidence="10">
    <location>
        <position position="70"/>
    </location>
</feature>
<dbReference type="GO" id="GO:0005829">
    <property type="term" value="C:cytosol"/>
    <property type="evidence" value="ECO:0007669"/>
    <property type="project" value="TreeGrafter"/>
</dbReference>
<evidence type="ECO:0000256" key="8">
    <source>
        <dbReference type="ARBA" id="ARBA00051875"/>
    </source>
</evidence>
<comment type="catalytic activity">
    <reaction evidence="9 10">
        <text>XTP + H2O = XMP + diphosphate + H(+)</text>
        <dbReference type="Rhea" id="RHEA:28610"/>
        <dbReference type="ChEBI" id="CHEBI:15377"/>
        <dbReference type="ChEBI" id="CHEBI:15378"/>
        <dbReference type="ChEBI" id="CHEBI:33019"/>
        <dbReference type="ChEBI" id="CHEBI:57464"/>
        <dbReference type="ChEBI" id="CHEBI:61314"/>
        <dbReference type="EC" id="3.6.1.66"/>
    </reaction>
</comment>
<dbReference type="InterPro" id="IPR029001">
    <property type="entry name" value="ITPase-like_fam"/>
</dbReference>
<evidence type="ECO:0000256" key="6">
    <source>
        <dbReference type="ARBA" id="ARBA00022842"/>
    </source>
</evidence>
<dbReference type="Gene3D" id="3.90.950.10">
    <property type="match status" value="1"/>
</dbReference>
<keyword evidence="4 10" id="KW-0547">Nucleotide-binding</keyword>
<dbReference type="GO" id="GO:0036220">
    <property type="term" value="F:ITP diphosphatase activity"/>
    <property type="evidence" value="ECO:0007669"/>
    <property type="project" value="UniProtKB-UniRule"/>
</dbReference>
<feature type="binding site" evidence="10">
    <location>
        <position position="177"/>
    </location>
    <ligand>
        <name>substrate</name>
    </ligand>
</feature>
<dbReference type="RefSeq" id="WP_162656661.1">
    <property type="nucleotide sequence ID" value="NZ_LR593887.1"/>
</dbReference>
<name>A0A6C2YJ92_9BACT</name>
<evidence type="ECO:0000313" key="12">
    <source>
        <dbReference type="EMBL" id="VIP01457.1"/>
    </source>
</evidence>
<feature type="binding site" evidence="10">
    <location>
        <position position="41"/>
    </location>
    <ligand>
        <name>Mg(2+)</name>
        <dbReference type="ChEBI" id="CHEBI:18420"/>
    </ligand>
</feature>
<dbReference type="PANTHER" id="PTHR11067:SF9">
    <property type="entry name" value="INOSINE TRIPHOSPHATE PYROPHOSPHATASE"/>
    <property type="match status" value="1"/>
</dbReference>
<dbReference type="GO" id="GO:0046872">
    <property type="term" value="F:metal ion binding"/>
    <property type="evidence" value="ECO:0007669"/>
    <property type="project" value="UniProtKB-KW"/>
</dbReference>
<dbReference type="NCBIfam" id="TIGR00042">
    <property type="entry name" value="RdgB/HAM1 family non-canonical purine NTP pyrophosphatase"/>
    <property type="match status" value="1"/>
</dbReference>
<dbReference type="FunFam" id="3.90.950.10:FF:000001">
    <property type="entry name" value="dITP/XTP pyrophosphatase"/>
    <property type="match status" value="1"/>
</dbReference>
<feature type="binding site" evidence="10">
    <location>
        <begin position="8"/>
        <end position="13"/>
    </location>
    <ligand>
        <name>substrate</name>
    </ligand>
</feature>
<dbReference type="EMBL" id="LR586016">
    <property type="protein sequence ID" value="VIP01457.1"/>
    <property type="molecule type" value="Genomic_DNA"/>
</dbReference>
<evidence type="ECO:0000256" key="1">
    <source>
        <dbReference type="ARBA" id="ARBA00008023"/>
    </source>
</evidence>
<dbReference type="Proteomes" id="UP000464378">
    <property type="component" value="Chromosome"/>
</dbReference>
<comment type="catalytic activity">
    <reaction evidence="10">
        <text>ITP + H2O = IMP + diphosphate + H(+)</text>
        <dbReference type="Rhea" id="RHEA:29399"/>
        <dbReference type="ChEBI" id="CHEBI:15377"/>
        <dbReference type="ChEBI" id="CHEBI:15378"/>
        <dbReference type="ChEBI" id="CHEBI:33019"/>
        <dbReference type="ChEBI" id="CHEBI:58053"/>
        <dbReference type="ChEBI" id="CHEBI:61402"/>
        <dbReference type="EC" id="3.6.1.66"/>
    </reaction>
</comment>
<evidence type="ECO:0000256" key="4">
    <source>
        <dbReference type="ARBA" id="ARBA00022741"/>
    </source>
</evidence>
<comment type="cofactor">
    <cofactor evidence="10">
        <name>Mg(2+)</name>
        <dbReference type="ChEBI" id="CHEBI:18420"/>
    </cofactor>
    <text evidence="10">Binds 1 Mg(2+) ion per subunit.</text>
</comment>
<keyword evidence="5 10" id="KW-0378">Hydrolase</keyword>
<dbReference type="GO" id="GO:0017111">
    <property type="term" value="F:ribonucleoside triphosphate phosphatase activity"/>
    <property type="evidence" value="ECO:0007669"/>
    <property type="project" value="InterPro"/>
</dbReference>
<feature type="binding site" evidence="10">
    <location>
        <begin position="154"/>
        <end position="157"/>
    </location>
    <ligand>
        <name>substrate</name>
    </ligand>
</feature>
<dbReference type="InterPro" id="IPR002637">
    <property type="entry name" value="RdgB/HAM1"/>
</dbReference>
<gene>
    <name evidence="12" type="ORF">GMBLW1_25030</name>
</gene>
<feature type="binding site" evidence="10">
    <location>
        <position position="71"/>
    </location>
    <ligand>
        <name>substrate</name>
    </ligand>
</feature>
<dbReference type="GO" id="GO:0009146">
    <property type="term" value="P:purine nucleoside triphosphate catabolic process"/>
    <property type="evidence" value="ECO:0007669"/>
    <property type="project" value="UniProtKB-UniRule"/>
</dbReference>
<dbReference type="SUPFAM" id="SSF52972">
    <property type="entry name" value="ITPase-like"/>
    <property type="match status" value="1"/>
</dbReference>
<comment type="function">
    <text evidence="10">Pyrophosphatase that catalyzes the hydrolysis of nucleoside triphosphates to their monophosphate derivatives, with a high preference for the non-canonical purine nucleotides XTP (xanthosine triphosphate), dITP (deoxyinosine triphosphate) and ITP. Seems to function as a house-cleaning enzyme that removes non-canonical purine nucleotides from the nucleotide pool, thus preventing their incorporation into DNA/RNA and avoiding chromosomal lesions.</text>
</comment>
<evidence type="ECO:0000256" key="5">
    <source>
        <dbReference type="ARBA" id="ARBA00022801"/>
    </source>
</evidence>
<dbReference type="GO" id="GO:0000166">
    <property type="term" value="F:nucleotide binding"/>
    <property type="evidence" value="ECO:0007669"/>
    <property type="project" value="UniProtKB-KW"/>
</dbReference>
<evidence type="ECO:0000313" key="13">
    <source>
        <dbReference type="Proteomes" id="UP000464378"/>
    </source>
</evidence>
<dbReference type="EC" id="3.6.1.66" evidence="10"/>
<feature type="binding site" evidence="10">
    <location>
        <position position="70"/>
    </location>
    <ligand>
        <name>Mg(2+)</name>
        <dbReference type="ChEBI" id="CHEBI:18420"/>
    </ligand>
</feature>
<evidence type="ECO:0000256" key="11">
    <source>
        <dbReference type="RuleBase" id="RU003781"/>
    </source>
</evidence>
<dbReference type="AlphaFoldDB" id="A0A6C2YJ92"/>
<feature type="binding site" evidence="10">
    <location>
        <begin position="182"/>
        <end position="183"/>
    </location>
    <ligand>
        <name>substrate</name>
    </ligand>
</feature>
<evidence type="ECO:0000256" key="9">
    <source>
        <dbReference type="ARBA" id="ARBA00052017"/>
    </source>
</evidence>
<comment type="catalytic activity">
    <reaction evidence="8 10">
        <text>dITP + H2O = dIMP + diphosphate + H(+)</text>
        <dbReference type="Rhea" id="RHEA:28342"/>
        <dbReference type="ChEBI" id="CHEBI:15377"/>
        <dbReference type="ChEBI" id="CHEBI:15378"/>
        <dbReference type="ChEBI" id="CHEBI:33019"/>
        <dbReference type="ChEBI" id="CHEBI:61194"/>
        <dbReference type="ChEBI" id="CHEBI:61382"/>
        <dbReference type="EC" id="3.6.1.66"/>
    </reaction>
</comment>
<protein>
    <recommendedName>
        <fullName evidence="10">dITP/XTP pyrophosphatase</fullName>
        <ecNumber evidence="10">3.6.1.66</ecNumber>
    </recommendedName>
    <alternativeName>
        <fullName evidence="10">Non-canonical purine NTP pyrophosphatase</fullName>
    </alternativeName>
    <alternativeName>
        <fullName evidence="10">Non-standard purine NTP pyrophosphatase</fullName>
    </alternativeName>
    <alternativeName>
        <fullName evidence="10">Nucleoside-triphosphate diphosphatase</fullName>
    </alternativeName>
    <alternativeName>
        <fullName evidence="10">Nucleoside-triphosphate pyrophosphatase</fullName>
        <shortName evidence="10">NTPase</shortName>
    </alternativeName>
</protein>
<dbReference type="Pfam" id="PF01725">
    <property type="entry name" value="Ham1p_like"/>
    <property type="match status" value="1"/>
</dbReference>
<evidence type="ECO:0000256" key="7">
    <source>
        <dbReference type="ARBA" id="ARBA00023080"/>
    </source>
</evidence>
<accession>A0A6C2YJ92</accession>
<dbReference type="FunCoup" id="A0A6C2YJ92">
    <property type="interactions" value="495"/>
</dbReference>
<keyword evidence="6 10" id="KW-0460">Magnesium</keyword>
<keyword evidence="13" id="KW-1185">Reference proteome</keyword>
<evidence type="ECO:0000256" key="2">
    <source>
        <dbReference type="ARBA" id="ARBA00011738"/>
    </source>
</evidence>
<comment type="subunit">
    <text evidence="2 10">Homodimer.</text>
</comment>
<keyword evidence="3 10" id="KW-0479">Metal-binding</keyword>